<keyword evidence="1" id="KW-0732">Signal</keyword>
<proteinExistence type="predicted"/>
<organism evidence="2 3">
    <name type="scientific">candidate division TA06 bacterium</name>
    <dbReference type="NCBI Taxonomy" id="2250710"/>
    <lineage>
        <taxon>Bacteria</taxon>
        <taxon>Bacteria division TA06</taxon>
    </lineage>
</organism>
<comment type="caution">
    <text evidence="2">The sequence shown here is derived from an EMBL/GenBank/DDBJ whole genome shotgun (WGS) entry which is preliminary data.</text>
</comment>
<evidence type="ECO:0000313" key="3">
    <source>
        <dbReference type="Proteomes" id="UP000282321"/>
    </source>
</evidence>
<accession>A0A660S6V6</accession>
<sequence>MKTKISLLTLVLFGFFFSLNGKEVTAGGFGGFTFSTIYNDYTNLNTNLQNAGYSTIEKGFYFGKDGIGYGIFNNVLIGGSGVSSQITTESGTNSATVKCEGGYFDIGYLFSPIDYVSFFPVLGFGSMNYSLDLHPSIGDTNFDSLLVNPGRISTISNSSFSISFSGNIMFRLPFPGKYSFLGLVIGGGYALTPSFGSWKTSDGSVVNQGPTMPIGVPFAKASVVFGGGIF</sequence>
<evidence type="ECO:0000313" key="2">
    <source>
        <dbReference type="EMBL" id="RKX65480.1"/>
    </source>
</evidence>
<evidence type="ECO:0008006" key="4">
    <source>
        <dbReference type="Google" id="ProtNLM"/>
    </source>
</evidence>
<name>A0A660S6V6_UNCT6</name>
<evidence type="ECO:0000256" key="1">
    <source>
        <dbReference type="SAM" id="SignalP"/>
    </source>
</evidence>
<dbReference type="EMBL" id="QNBC01000088">
    <property type="protein sequence ID" value="RKX65480.1"/>
    <property type="molecule type" value="Genomic_DNA"/>
</dbReference>
<feature type="signal peptide" evidence="1">
    <location>
        <begin position="1"/>
        <end position="21"/>
    </location>
</feature>
<reference evidence="2 3" key="1">
    <citation type="submission" date="2018-06" db="EMBL/GenBank/DDBJ databases">
        <title>Extensive metabolic versatility and redundancy in microbially diverse, dynamic hydrothermal sediments.</title>
        <authorList>
            <person name="Dombrowski N."/>
            <person name="Teske A."/>
            <person name="Baker B.J."/>
        </authorList>
    </citation>
    <scope>NUCLEOTIDE SEQUENCE [LARGE SCALE GENOMIC DNA]</scope>
    <source>
        <strain evidence="2">B35_G9</strain>
    </source>
</reference>
<protein>
    <recommendedName>
        <fullName evidence="4">Outer membrane protein beta-barrel domain-containing protein</fullName>
    </recommendedName>
</protein>
<dbReference type="Proteomes" id="UP000282321">
    <property type="component" value="Unassembled WGS sequence"/>
</dbReference>
<dbReference type="AlphaFoldDB" id="A0A660S6V6"/>
<gene>
    <name evidence="2" type="ORF">DRP44_06265</name>
</gene>
<feature type="chain" id="PRO_5024878055" description="Outer membrane protein beta-barrel domain-containing protein" evidence="1">
    <location>
        <begin position="22"/>
        <end position="230"/>
    </location>
</feature>